<dbReference type="Gene3D" id="1.10.287.110">
    <property type="entry name" value="DnaJ domain"/>
    <property type="match status" value="1"/>
</dbReference>
<dbReference type="PROSITE" id="PS50076">
    <property type="entry name" value="DNAJ_2"/>
    <property type="match status" value="1"/>
</dbReference>
<dbReference type="InterPro" id="IPR001623">
    <property type="entry name" value="DnaJ_domain"/>
</dbReference>
<dbReference type="SUPFAM" id="SSF46565">
    <property type="entry name" value="Chaperone J-domain"/>
    <property type="match status" value="1"/>
</dbReference>
<evidence type="ECO:0000313" key="5">
    <source>
        <dbReference type="Proteomes" id="UP000076532"/>
    </source>
</evidence>
<keyword evidence="5" id="KW-1185">Reference proteome</keyword>
<dbReference type="EMBL" id="KV417577">
    <property type="protein sequence ID" value="KZP17988.1"/>
    <property type="molecule type" value="Genomic_DNA"/>
</dbReference>
<dbReference type="OrthoDB" id="445556at2759"/>
<evidence type="ECO:0000259" key="3">
    <source>
        <dbReference type="PROSITE" id="PS50076"/>
    </source>
</evidence>
<name>A0A166GMK4_9AGAM</name>
<keyword evidence="2" id="KW-0472">Membrane</keyword>
<feature type="compositionally biased region" description="Basic and acidic residues" evidence="1">
    <location>
        <begin position="179"/>
        <end position="201"/>
    </location>
</feature>
<accession>A0A166GMK4</accession>
<evidence type="ECO:0000256" key="1">
    <source>
        <dbReference type="SAM" id="MobiDB-lite"/>
    </source>
</evidence>
<dbReference type="InterPro" id="IPR036869">
    <property type="entry name" value="J_dom_sf"/>
</dbReference>
<feature type="transmembrane region" description="Helical" evidence="2">
    <location>
        <begin position="144"/>
        <end position="163"/>
    </location>
</feature>
<proteinExistence type="predicted"/>
<keyword evidence="2" id="KW-1133">Transmembrane helix</keyword>
<dbReference type="Pfam" id="PF00226">
    <property type="entry name" value="DnaJ"/>
    <property type="match status" value="1"/>
</dbReference>
<sequence>MWSIHSQLYRSLASKAITRPRAGIRFASSSSNPFPFPTHANPNPYQIFHLPHNASKADIKRRYIDLVRIYHPDSPVSRALPPELTDGRFQAIAKAHDALRGKTPMNPRGVEAKPDVPHSAAWRAHRARRLDMDSGIDDRWQERLLILGGVFTVGVFVFQAVTMRQKAIAQLHQQSPYTFKDKPAQRKRDDKNLDASDLDAK</sequence>
<dbReference type="AlphaFoldDB" id="A0A166GMK4"/>
<dbReference type="Proteomes" id="UP000076532">
    <property type="component" value="Unassembled WGS sequence"/>
</dbReference>
<organism evidence="4 5">
    <name type="scientific">Athelia psychrophila</name>
    <dbReference type="NCBI Taxonomy" id="1759441"/>
    <lineage>
        <taxon>Eukaryota</taxon>
        <taxon>Fungi</taxon>
        <taxon>Dikarya</taxon>
        <taxon>Basidiomycota</taxon>
        <taxon>Agaricomycotina</taxon>
        <taxon>Agaricomycetes</taxon>
        <taxon>Agaricomycetidae</taxon>
        <taxon>Atheliales</taxon>
        <taxon>Atheliaceae</taxon>
        <taxon>Athelia</taxon>
    </lineage>
</organism>
<dbReference type="SMART" id="SM00271">
    <property type="entry name" value="DnaJ"/>
    <property type="match status" value="1"/>
</dbReference>
<keyword evidence="2" id="KW-0812">Transmembrane</keyword>
<dbReference type="CDD" id="cd06257">
    <property type="entry name" value="DnaJ"/>
    <property type="match status" value="1"/>
</dbReference>
<protein>
    <recommendedName>
        <fullName evidence="3">J domain-containing protein</fullName>
    </recommendedName>
</protein>
<gene>
    <name evidence="4" type="ORF">FIBSPDRAFT_607267</name>
</gene>
<feature type="region of interest" description="Disordered" evidence="1">
    <location>
        <begin position="178"/>
        <end position="201"/>
    </location>
</feature>
<reference evidence="4 5" key="1">
    <citation type="journal article" date="2016" name="Mol. Biol. Evol.">
        <title>Comparative Genomics of Early-Diverging Mushroom-Forming Fungi Provides Insights into the Origins of Lignocellulose Decay Capabilities.</title>
        <authorList>
            <person name="Nagy L.G."/>
            <person name="Riley R."/>
            <person name="Tritt A."/>
            <person name="Adam C."/>
            <person name="Daum C."/>
            <person name="Floudas D."/>
            <person name="Sun H."/>
            <person name="Yadav J.S."/>
            <person name="Pangilinan J."/>
            <person name="Larsson K.H."/>
            <person name="Matsuura K."/>
            <person name="Barry K."/>
            <person name="Labutti K."/>
            <person name="Kuo R."/>
            <person name="Ohm R.A."/>
            <person name="Bhattacharya S.S."/>
            <person name="Shirouzu T."/>
            <person name="Yoshinaga Y."/>
            <person name="Martin F.M."/>
            <person name="Grigoriev I.V."/>
            <person name="Hibbett D.S."/>
        </authorList>
    </citation>
    <scope>NUCLEOTIDE SEQUENCE [LARGE SCALE GENOMIC DNA]</scope>
    <source>
        <strain evidence="4 5">CBS 109695</strain>
    </source>
</reference>
<evidence type="ECO:0000256" key="2">
    <source>
        <dbReference type="SAM" id="Phobius"/>
    </source>
</evidence>
<evidence type="ECO:0000313" key="4">
    <source>
        <dbReference type="EMBL" id="KZP17988.1"/>
    </source>
</evidence>
<dbReference type="STRING" id="436010.A0A166GMK4"/>
<feature type="domain" description="J" evidence="3">
    <location>
        <begin position="43"/>
        <end position="104"/>
    </location>
</feature>